<sequence>MGSMCGVVWTGILSCPVTCRSYSIYDAIIGGTHVCAAVEGTAPPALVRVVRLEARASLCVSDVSGETRGCLGETLVAAREADCGCGDGSGPVVPLAVLADGPAGSNEA</sequence>
<reference evidence="2" key="1">
    <citation type="journal article" date="2019" name="Curr. Biol.">
        <title>Genome Sequence of Striga asiatica Provides Insight into the Evolution of Plant Parasitism.</title>
        <authorList>
            <person name="Yoshida S."/>
            <person name="Kim S."/>
            <person name="Wafula E.K."/>
            <person name="Tanskanen J."/>
            <person name="Kim Y.M."/>
            <person name="Honaas L."/>
            <person name="Yang Z."/>
            <person name="Spallek T."/>
            <person name="Conn C.E."/>
            <person name="Ichihashi Y."/>
            <person name="Cheong K."/>
            <person name="Cui S."/>
            <person name="Der J.P."/>
            <person name="Gundlach H."/>
            <person name="Jiao Y."/>
            <person name="Hori C."/>
            <person name="Ishida J.K."/>
            <person name="Kasahara H."/>
            <person name="Kiba T."/>
            <person name="Kim M.S."/>
            <person name="Koo N."/>
            <person name="Laohavisit A."/>
            <person name="Lee Y.H."/>
            <person name="Lumba S."/>
            <person name="McCourt P."/>
            <person name="Mortimer J.C."/>
            <person name="Mutuku J.M."/>
            <person name="Nomura T."/>
            <person name="Sasaki-Sekimoto Y."/>
            <person name="Seto Y."/>
            <person name="Wang Y."/>
            <person name="Wakatake T."/>
            <person name="Sakakibara H."/>
            <person name="Demura T."/>
            <person name="Yamaguchi S."/>
            <person name="Yoneyama K."/>
            <person name="Manabe R.I."/>
            <person name="Nelson D.C."/>
            <person name="Schulman A.H."/>
            <person name="Timko M.P."/>
            <person name="dePamphilis C.W."/>
            <person name="Choi D."/>
            <person name="Shirasu K."/>
        </authorList>
    </citation>
    <scope>NUCLEOTIDE SEQUENCE [LARGE SCALE GENOMIC DNA]</scope>
    <source>
        <strain evidence="2">cv. UVA1</strain>
    </source>
</reference>
<evidence type="ECO:0000313" key="1">
    <source>
        <dbReference type="EMBL" id="GER47674.1"/>
    </source>
</evidence>
<evidence type="ECO:0000313" key="2">
    <source>
        <dbReference type="Proteomes" id="UP000325081"/>
    </source>
</evidence>
<gene>
    <name evidence="1" type="ORF">STAS_24800</name>
</gene>
<comment type="caution">
    <text evidence="1">The sequence shown here is derived from an EMBL/GenBank/DDBJ whole genome shotgun (WGS) entry which is preliminary data.</text>
</comment>
<name>A0A5A7QR01_STRAF</name>
<keyword evidence="2" id="KW-1185">Reference proteome</keyword>
<dbReference type="EMBL" id="BKCP01008026">
    <property type="protein sequence ID" value="GER47674.1"/>
    <property type="molecule type" value="Genomic_DNA"/>
</dbReference>
<dbReference type="GO" id="GO:0016853">
    <property type="term" value="F:isomerase activity"/>
    <property type="evidence" value="ECO:0007669"/>
    <property type="project" value="UniProtKB-KW"/>
</dbReference>
<organism evidence="1 2">
    <name type="scientific">Striga asiatica</name>
    <name type="common">Asiatic witchweed</name>
    <name type="synonym">Buchnera asiatica</name>
    <dbReference type="NCBI Taxonomy" id="4170"/>
    <lineage>
        <taxon>Eukaryota</taxon>
        <taxon>Viridiplantae</taxon>
        <taxon>Streptophyta</taxon>
        <taxon>Embryophyta</taxon>
        <taxon>Tracheophyta</taxon>
        <taxon>Spermatophyta</taxon>
        <taxon>Magnoliopsida</taxon>
        <taxon>eudicotyledons</taxon>
        <taxon>Gunneridae</taxon>
        <taxon>Pentapetalae</taxon>
        <taxon>asterids</taxon>
        <taxon>lamiids</taxon>
        <taxon>Lamiales</taxon>
        <taxon>Orobanchaceae</taxon>
        <taxon>Buchnereae</taxon>
        <taxon>Striga</taxon>
    </lineage>
</organism>
<accession>A0A5A7QR01</accession>
<dbReference type="AlphaFoldDB" id="A0A5A7QR01"/>
<keyword evidence="1" id="KW-0413">Isomerase</keyword>
<protein>
    <submittedName>
        <fullName evidence="1">Peptidyl-prolyl cis-trans isomerases</fullName>
    </submittedName>
</protein>
<dbReference type="Proteomes" id="UP000325081">
    <property type="component" value="Unassembled WGS sequence"/>
</dbReference>
<proteinExistence type="predicted"/>